<evidence type="ECO:0000313" key="5">
    <source>
        <dbReference type="Proteomes" id="UP000188929"/>
    </source>
</evidence>
<reference evidence="5" key="1">
    <citation type="submission" date="2016-10" db="EMBL/GenBank/DDBJ databases">
        <title>Frankia sp. NRRL B-16386 Genome sequencing.</title>
        <authorList>
            <person name="Ghodhbane-Gtari F."/>
            <person name="Swanson E."/>
            <person name="Gueddou A."/>
            <person name="Hezbri K."/>
            <person name="Ktari K."/>
            <person name="Nouioui I."/>
            <person name="Morris K."/>
            <person name="Simpson S."/>
            <person name="Abebe-Akele F."/>
            <person name="Thomas K."/>
            <person name="Gtari M."/>
            <person name="Tisa L.S."/>
        </authorList>
    </citation>
    <scope>NUCLEOTIDE SEQUENCE [LARGE SCALE GENOMIC DNA]</scope>
    <source>
        <strain evidence="5">NRRL B-16386</strain>
    </source>
</reference>
<dbReference type="EMBL" id="MOMC01000048">
    <property type="protein sequence ID" value="ONH27040.1"/>
    <property type="molecule type" value="Genomic_DNA"/>
</dbReference>
<name>A0A1V2I8I6_9ACTN</name>
<keyword evidence="2" id="KW-0963">Cytoplasm</keyword>
<proteinExistence type="inferred from homology"/>
<feature type="region of interest" description="Disordered" evidence="3">
    <location>
        <begin position="40"/>
        <end position="63"/>
    </location>
</feature>
<protein>
    <recommendedName>
        <fullName evidence="2">Urease accessory protein UreD</fullName>
    </recommendedName>
</protein>
<dbReference type="GO" id="GO:0005737">
    <property type="term" value="C:cytoplasm"/>
    <property type="evidence" value="ECO:0007669"/>
    <property type="project" value="UniProtKB-SubCell"/>
</dbReference>
<evidence type="ECO:0000313" key="4">
    <source>
        <dbReference type="EMBL" id="ONH27040.1"/>
    </source>
</evidence>
<comment type="similarity">
    <text evidence="2">Belongs to the UreD family.</text>
</comment>
<dbReference type="STRING" id="1834516.BL253_23590"/>
<accession>A0A1V2I8I6</accession>
<comment type="caution">
    <text evidence="4">The sequence shown here is derived from an EMBL/GenBank/DDBJ whole genome shotgun (WGS) entry which is preliminary data.</text>
</comment>
<dbReference type="InterPro" id="IPR002669">
    <property type="entry name" value="UreD"/>
</dbReference>
<gene>
    <name evidence="2" type="primary">ureD</name>
    <name evidence="4" type="ORF">BL253_23590</name>
</gene>
<comment type="function">
    <text evidence="2">Required for maturation of urease via the functional incorporation of the urease nickel metallocenter.</text>
</comment>
<sequence>MVRAHEVRAHAVLRVEAGPDGSARVVEARSAIPLVLRHTDTTVPRRAPSGAAPERDEARRVQDLTPPVLPTVTMHLVGAAAGPLAGDQLRLDISVGPGVRLVLRSVAATLAMPGHGPGPSVMEIHADVAAGGALDLLPEPTVAVRGCRHRMVGRAVVAAGGWLRWREEVLLGRFGEPSGQVETDLRVDIRVPADDPRLPAGDPTVPADERRPLVGDRPLLRQQLLLGPDVPGLTGAALLGSARAVGSLLIAAPAALSQQASGPGPAGLGVPASVTAPAASGGARTPGGAAVLPLAGPGVLVTALAADAVTLRRHLGP</sequence>
<keyword evidence="2" id="KW-0996">Nickel insertion</keyword>
<dbReference type="GO" id="GO:0016151">
    <property type="term" value="F:nickel cation binding"/>
    <property type="evidence" value="ECO:0007669"/>
    <property type="project" value="UniProtKB-UniRule"/>
</dbReference>
<dbReference type="HAMAP" id="MF_01384">
    <property type="entry name" value="UreD"/>
    <property type="match status" value="1"/>
</dbReference>
<feature type="compositionally biased region" description="Basic and acidic residues" evidence="3">
    <location>
        <begin position="53"/>
        <end position="62"/>
    </location>
</feature>
<keyword evidence="1 2" id="KW-0143">Chaperone</keyword>
<dbReference type="AlphaFoldDB" id="A0A1V2I8I6"/>
<comment type="subcellular location">
    <subcellularLocation>
        <location evidence="2">Cytoplasm</location>
    </subcellularLocation>
</comment>
<organism evidence="4 5">
    <name type="scientific">Pseudofrankia asymbiotica</name>
    <dbReference type="NCBI Taxonomy" id="1834516"/>
    <lineage>
        <taxon>Bacteria</taxon>
        <taxon>Bacillati</taxon>
        <taxon>Actinomycetota</taxon>
        <taxon>Actinomycetes</taxon>
        <taxon>Frankiales</taxon>
        <taxon>Frankiaceae</taxon>
        <taxon>Pseudofrankia</taxon>
    </lineage>
</organism>
<comment type="subunit">
    <text evidence="2">UreD, UreF and UreG form a complex that acts as a GTP-hydrolysis-dependent molecular chaperone, activating the urease apoprotein by helping to assemble the nickel containing metallocenter of UreC. The UreE protein probably delivers the nickel.</text>
</comment>
<evidence type="ECO:0000256" key="1">
    <source>
        <dbReference type="ARBA" id="ARBA00023186"/>
    </source>
</evidence>
<dbReference type="Proteomes" id="UP000188929">
    <property type="component" value="Unassembled WGS sequence"/>
</dbReference>
<keyword evidence="5" id="KW-1185">Reference proteome</keyword>
<dbReference type="Pfam" id="PF01774">
    <property type="entry name" value="UreD"/>
    <property type="match status" value="1"/>
</dbReference>
<evidence type="ECO:0000256" key="2">
    <source>
        <dbReference type="HAMAP-Rule" id="MF_01384"/>
    </source>
</evidence>
<evidence type="ECO:0000256" key="3">
    <source>
        <dbReference type="SAM" id="MobiDB-lite"/>
    </source>
</evidence>